<keyword evidence="1" id="KW-1133">Transmembrane helix</keyword>
<protein>
    <submittedName>
        <fullName evidence="2">PilN domain-containing protein</fullName>
    </submittedName>
</protein>
<dbReference type="Proteomes" id="UP000318834">
    <property type="component" value="Unassembled WGS sequence"/>
</dbReference>
<proteinExistence type="predicted"/>
<dbReference type="AlphaFoldDB" id="A0A537J0J9"/>
<accession>A0A537J0J9</accession>
<keyword evidence="1" id="KW-0472">Membrane</keyword>
<dbReference type="PANTHER" id="PTHR40278">
    <property type="entry name" value="DNA UTILIZATION PROTEIN HOFN"/>
    <property type="match status" value="1"/>
</dbReference>
<keyword evidence="1" id="KW-0812">Transmembrane</keyword>
<evidence type="ECO:0000313" key="3">
    <source>
        <dbReference type="Proteomes" id="UP000318834"/>
    </source>
</evidence>
<feature type="transmembrane region" description="Helical" evidence="1">
    <location>
        <begin position="24"/>
        <end position="43"/>
    </location>
</feature>
<dbReference type="Pfam" id="PF05137">
    <property type="entry name" value="PilN"/>
    <property type="match status" value="1"/>
</dbReference>
<dbReference type="EMBL" id="VBAP01000007">
    <property type="protein sequence ID" value="TMI77079.1"/>
    <property type="molecule type" value="Genomic_DNA"/>
</dbReference>
<dbReference type="InterPro" id="IPR007813">
    <property type="entry name" value="PilN"/>
</dbReference>
<evidence type="ECO:0000313" key="2">
    <source>
        <dbReference type="EMBL" id="TMI77079.1"/>
    </source>
</evidence>
<name>A0A537J0J9_9BACT</name>
<reference evidence="2 3" key="1">
    <citation type="journal article" date="2019" name="Nat. Microbiol.">
        <title>Mediterranean grassland soil C-N compound turnover is dependent on rainfall and depth, and is mediated by genomically divergent microorganisms.</title>
        <authorList>
            <person name="Diamond S."/>
            <person name="Andeer P.F."/>
            <person name="Li Z."/>
            <person name="Crits-Christoph A."/>
            <person name="Burstein D."/>
            <person name="Anantharaman K."/>
            <person name="Lane K.R."/>
            <person name="Thomas B.C."/>
            <person name="Pan C."/>
            <person name="Northen T.R."/>
            <person name="Banfield J.F."/>
        </authorList>
    </citation>
    <scope>NUCLEOTIDE SEQUENCE [LARGE SCALE GENOMIC DNA]</scope>
    <source>
        <strain evidence="2">NP_8</strain>
    </source>
</reference>
<evidence type="ECO:0000256" key="1">
    <source>
        <dbReference type="SAM" id="Phobius"/>
    </source>
</evidence>
<organism evidence="2 3">
    <name type="scientific">Candidatus Segetimicrobium genomatis</name>
    <dbReference type="NCBI Taxonomy" id="2569760"/>
    <lineage>
        <taxon>Bacteria</taxon>
        <taxon>Bacillati</taxon>
        <taxon>Candidatus Sysuimicrobiota</taxon>
        <taxon>Candidatus Sysuimicrobiia</taxon>
        <taxon>Candidatus Sysuimicrobiales</taxon>
        <taxon>Candidatus Segetimicrobiaceae</taxon>
        <taxon>Candidatus Segetimicrobium</taxon>
    </lineage>
</organism>
<dbReference type="PANTHER" id="PTHR40278:SF1">
    <property type="entry name" value="DNA UTILIZATION PROTEIN HOFN"/>
    <property type="match status" value="1"/>
</dbReference>
<dbReference type="InterPro" id="IPR052534">
    <property type="entry name" value="Extracell_DNA_Util/SecSys_Comp"/>
</dbReference>
<comment type="caution">
    <text evidence="2">The sequence shown here is derived from an EMBL/GenBank/DDBJ whole genome shotgun (WGS) entry which is preliminary data.</text>
</comment>
<sequence>MRIRLSLVPGPVVRRQELASRRKALLLIPLLAIASVAVFYVLLVNDARRAREVIRDTESRLAPLRPTATQVGQLQAEIADLAQRRQALLGAAGRGQLQLSPLLTEISQVIPQDAWLQTLAVDAGTLTMTGSALQLRSVGQFVGGLEQSQRLEQVKVQNLQQVQAGSRSITQFQITARLKGTGP</sequence>
<gene>
    <name evidence="2" type="ORF">E6H05_01625</name>
</gene>